<dbReference type="Proteomes" id="UP000823775">
    <property type="component" value="Unassembled WGS sequence"/>
</dbReference>
<evidence type="ECO:0000256" key="1">
    <source>
        <dbReference type="SAM" id="MobiDB-lite"/>
    </source>
</evidence>
<feature type="region of interest" description="Disordered" evidence="1">
    <location>
        <begin position="89"/>
        <end position="120"/>
    </location>
</feature>
<sequence>MEGGLEQSIFSVAASMGEVHLDIQREYKGRDIWRVTCKRTNTEMREGEEETIDSTSLSYRGHSTQEWRLIYKPQKKVYKFFQLRKESTMEDRRGSLGNCGTNEEGETEEKRERQTIKGGG</sequence>
<proteinExistence type="predicted"/>
<evidence type="ECO:0000313" key="3">
    <source>
        <dbReference type="Proteomes" id="UP000823775"/>
    </source>
</evidence>
<protein>
    <submittedName>
        <fullName evidence="2">Uncharacterized protein</fullName>
    </submittedName>
</protein>
<feature type="compositionally biased region" description="Basic and acidic residues" evidence="1">
    <location>
        <begin position="108"/>
        <end position="120"/>
    </location>
</feature>
<gene>
    <name evidence="2" type="ORF">HAX54_021995</name>
</gene>
<organism evidence="2 3">
    <name type="scientific">Datura stramonium</name>
    <name type="common">Jimsonweed</name>
    <name type="synonym">Common thornapple</name>
    <dbReference type="NCBI Taxonomy" id="4076"/>
    <lineage>
        <taxon>Eukaryota</taxon>
        <taxon>Viridiplantae</taxon>
        <taxon>Streptophyta</taxon>
        <taxon>Embryophyta</taxon>
        <taxon>Tracheophyta</taxon>
        <taxon>Spermatophyta</taxon>
        <taxon>Magnoliopsida</taxon>
        <taxon>eudicotyledons</taxon>
        <taxon>Gunneridae</taxon>
        <taxon>Pentapetalae</taxon>
        <taxon>asterids</taxon>
        <taxon>lamiids</taxon>
        <taxon>Solanales</taxon>
        <taxon>Solanaceae</taxon>
        <taxon>Solanoideae</taxon>
        <taxon>Datureae</taxon>
        <taxon>Datura</taxon>
    </lineage>
</organism>
<keyword evidence="3" id="KW-1185">Reference proteome</keyword>
<name>A0ABS8S3Z2_DATST</name>
<dbReference type="EMBL" id="JACEIK010000264">
    <property type="protein sequence ID" value="MCD7453762.1"/>
    <property type="molecule type" value="Genomic_DNA"/>
</dbReference>
<comment type="caution">
    <text evidence="2">The sequence shown here is derived from an EMBL/GenBank/DDBJ whole genome shotgun (WGS) entry which is preliminary data.</text>
</comment>
<evidence type="ECO:0000313" key="2">
    <source>
        <dbReference type="EMBL" id="MCD7453762.1"/>
    </source>
</evidence>
<accession>A0ABS8S3Z2</accession>
<reference evidence="2 3" key="1">
    <citation type="journal article" date="2021" name="BMC Genomics">
        <title>Datura genome reveals duplications of psychoactive alkaloid biosynthetic genes and high mutation rate following tissue culture.</title>
        <authorList>
            <person name="Rajewski A."/>
            <person name="Carter-House D."/>
            <person name="Stajich J."/>
            <person name="Litt A."/>
        </authorList>
    </citation>
    <scope>NUCLEOTIDE SEQUENCE [LARGE SCALE GENOMIC DNA]</scope>
    <source>
        <strain evidence="2">AR-01</strain>
    </source>
</reference>